<dbReference type="GO" id="GO:0009279">
    <property type="term" value="C:cell outer membrane"/>
    <property type="evidence" value="ECO:0007669"/>
    <property type="project" value="UniProtKB-SubCell"/>
</dbReference>
<reference evidence="8" key="2">
    <citation type="submission" date="2021-09" db="EMBL/GenBank/DDBJ databases">
        <authorList>
            <person name="Gilroy R."/>
        </authorList>
    </citation>
    <scope>NUCLEOTIDE SEQUENCE</scope>
    <source>
        <strain evidence="8">CHK154-13316</strain>
    </source>
</reference>
<evidence type="ECO:0000256" key="1">
    <source>
        <dbReference type="ARBA" id="ARBA00004442"/>
    </source>
</evidence>
<evidence type="ECO:0000256" key="4">
    <source>
        <dbReference type="ARBA" id="ARBA00023136"/>
    </source>
</evidence>
<evidence type="ECO:0000259" key="7">
    <source>
        <dbReference type="Pfam" id="PF14322"/>
    </source>
</evidence>
<keyword evidence="5" id="KW-0998">Cell outer membrane</keyword>
<dbReference type="EMBL" id="DYVL01000052">
    <property type="protein sequence ID" value="HJG11023.1"/>
    <property type="molecule type" value="Genomic_DNA"/>
</dbReference>
<comment type="caution">
    <text evidence="8">The sequence shown here is derived from an EMBL/GenBank/DDBJ whole genome shotgun (WGS) entry which is preliminary data.</text>
</comment>
<evidence type="ECO:0000256" key="5">
    <source>
        <dbReference type="ARBA" id="ARBA00023237"/>
    </source>
</evidence>
<organism evidence="8 9">
    <name type="scientific">Bacteroides xylanisolvens</name>
    <dbReference type="NCBI Taxonomy" id="371601"/>
    <lineage>
        <taxon>Bacteria</taxon>
        <taxon>Pseudomonadati</taxon>
        <taxon>Bacteroidota</taxon>
        <taxon>Bacteroidia</taxon>
        <taxon>Bacteroidales</taxon>
        <taxon>Bacteroidaceae</taxon>
        <taxon>Bacteroides</taxon>
    </lineage>
</organism>
<dbReference type="InterPro" id="IPR011990">
    <property type="entry name" value="TPR-like_helical_dom_sf"/>
</dbReference>
<dbReference type="InterPro" id="IPR012944">
    <property type="entry name" value="SusD_RagB_dom"/>
</dbReference>
<dbReference type="AlphaFoldDB" id="A0A921I3V7"/>
<accession>A0A921I3V7</accession>
<comment type="similarity">
    <text evidence="2">Belongs to the SusD family.</text>
</comment>
<dbReference type="SUPFAM" id="SSF48452">
    <property type="entry name" value="TPR-like"/>
    <property type="match status" value="1"/>
</dbReference>
<evidence type="ECO:0000313" key="9">
    <source>
        <dbReference type="Proteomes" id="UP000747074"/>
    </source>
</evidence>
<evidence type="ECO:0000313" key="8">
    <source>
        <dbReference type="EMBL" id="HJG11023.1"/>
    </source>
</evidence>
<feature type="domain" description="RagB/SusD" evidence="6">
    <location>
        <begin position="308"/>
        <end position="583"/>
    </location>
</feature>
<dbReference type="Pfam" id="PF07980">
    <property type="entry name" value="SusD_RagB"/>
    <property type="match status" value="1"/>
</dbReference>
<reference evidence="8" key="1">
    <citation type="journal article" date="2021" name="PeerJ">
        <title>Extensive microbial diversity within the chicken gut microbiome revealed by metagenomics and culture.</title>
        <authorList>
            <person name="Gilroy R."/>
            <person name="Ravi A."/>
            <person name="Getino M."/>
            <person name="Pursley I."/>
            <person name="Horton D.L."/>
            <person name="Alikhan N.F."/>
            <person name="Baker D."/>
            <person name="Gharbi K."/>
            <person name="Hall N."/>
            <person name="Watson M."/>
            <person name="Adriaenssens E.M."/>
            <person name="Foster-Nyarko E."/>
            <person name="Jarju S."/>
            <person name="Secka A."/>
            <person name="Antonio M."/>
            <person name="Oren A."/>
            <person name="Chaudhuri R.R."/>
            <person name="La Ragione R."/>
            <person name="Hildebrand F."/>
            <person name="Pallen M.J."/>
        </authorList>
    </citation>
    <scope>NUCLEOTIDE SEQUENCE</scope>
    <source>
        <strain evidence="8">CHK154-13316</strain>
    </source>
</reference>
<protein>
    <submittedName>
        <fullName evidence="8">RagB/SusD family nutrient uptake outer membrane protein</fullName>
    </submittedName>
</protein>
<name>A0A921I3V7_9BACE</name>
<sequence>MKSTKINIFFLSLFLGITLHSCLDLDPQDQLGGEAMWTSVEDYEQFANNFYSWTRDFKTILDGAHSDRRSDLIALESYDKYSHGSNTVLASDANYTNNYNNIRRTNLLLQNAESFSNPNDIAQYVGEAYFFRAYCYFDLLQLYGDAIITKTPLDIDSPEMNQKRNNRSEVVDLILEDLEHAIAKLPEFKNIGSVGYARISREGANAFLSRVALYEGTWQKFRGNVERAKALLDIAAKAAKKVIDSQQYQLFGTYAESAALGDSAQKYMFILEDVKSNPKGLTKKDNKEYILARCHDEVLSPIGTNITKGCLNNFFWITRKFANMYLCSNGLPIEYNGTTNEQFQGYGKKKSEFQNRDNRMKYTLLEPGVRYFSNAKSRVNWDDSDYSNSNNYEVYNPKIGTCYNNQKWCTERFVEDEKEGYDYPVIRYAEVLLNYAEAVYELYESEGRADEQAVTDALNISLNLVRRRVNPDMEKLTVEFVKKHGLDMRTEIRRERSIELFHEGFRLDDLKRWKTAETEMPQDLLGIKKTGTDYEAEKISYPTNLDGCIIVESGRSWAERNYLYPLPSDQLQLNSNLGQNPGWE</sequence>
<dbReference type="Pfam" id="PF14322">
    <property type="entry name" value="SusD-like_3"/>
    <property type="match status" value="1"/>
</dbReference>
<evidence type="ECO:0000256" key="3">
    <source>
        <dbReference type="ARBA" id="ARBA00022729"/>
    </source>
</evidence>
<gene>
    <name evidence="8" type="ORF">K8V07_03745</name>
</gene>
<proteinExistence type="inferred from homology"/>
<dbReference type="InterPro" id="IPR033985">
    <property type="entry name" value="SusD-like_N"/>
</dbReference>
<feature type="domain" description="SusD-like N-terminal" evidence="7">
    <location>
        <begin position="70"/>
        <end position="213"/>
    </location>
</feature>
<evidence type="ECO:0000256" key="2">
    <source>
        <dbReference type="ARBA" id="ARBA00006275"/>
    </source>
</evidence>
<comment type="subcellular location">
    <subcellularLocation>
        <location evidence="1">Cell outer membrane</location>
    </subcellularLocation>
</comment>
<dbReference type="Gene3D" id="1.25.40.390">
    <property type="match status" value="1"/>
</dbReference>
<keyword evidence="3" id="KW-0732">Signal</keyword>
<keyword evidence="4" id="KW-0472">Membrane</keyword>
<evidence type="ECO:0000259" key="6">
    <source>
        <dbReference type="Pfam" id="PF07980"/>
    </source>
</evidence>
<dbReference type="Proteomes" id="UP000747074">
    <property type="component" value="Unassembled WGS sequence"/>
</dbReference>